<dbReference type="PROSITE" id="PS51192">
    <property type="entry name" value="HELICASE_ATP_BIND_1"/>
    <property type="match status" value="1"/>
</dbReference>
<dbReference type="InterPro" id="IPR011709">
    <property type="entry name" value="DEAD-box_helicase_OB_fold"/>
</dbReference>
<evidence type="ECO:0000259" key="13">
    <source>
        <dbReference type="PROSITE" id="PS51192"/>
    </source>
</evidence>
<dbReference type="InterPro" id="IPR007502">
    <property type="entry name" value="Helicase-assoc_dom"/>
</dbReference>
<dbReference type="Proteomes" id="UP001054837">
    <property type="component" value="Unassembled WGS sequence"/>
</dbReference>
<dbReference type="PROSITE" id="PS00690">
    <property type="entry name" value="DEAH_ATP_HELICASE"/>
    <property type="match status" value="1"/>
</dbReference>
<evidence type="ECO:0000256" key="2">
    <source>
        <dbReference type="ARBA" id="ARBA00022723"/>
    </source>
</evidence>
<dbReference type="Gene3D" id="3.40.50.300">
    <property type="entry name" value="P-loop containing nucleotide triphosphate hydrolases"/>
    <property type="match status" value="2"/>
</dbReference>
<evidence type="ECO:0000259" key="12">
    <source>
        <dbReference type="PROSITE" id="PS50089"/>
    </source>
</evidence>
<dbReference type="SMART" id="SM00847">
    <property type="entry name" value="HA2"/>
    <property type="match status" value="1"/>
</dbReference>
<dbReference type="PROSITE" id="PS00518">
    <property type="entry name" value="ZF_RING_1"/>
    <property type="match status" value="1"/>
</dbReference>
<dbReference type="GO" id="GO:0005524">
    <property type="term" value="F:ATP binding"/>
    <property type="evidence" value="ECO:0007669"/>
    <property type="project" value="UniProtKB-KW"/>
</dbReference>
<dbReference type="GO" id="GO:0004386">
    <property type="term" value="F:helicase activity"/>
    <property type="evidence" value="ECO:0007669"/>
    <property type="project" value="UniProtKB-KW"/>
</dbReference>
<dbReference type="GO" id="GO:0003723">
    <property type="term" value="F:RNA binding"/>
    <property type="evidence" value="ECO:0007669"/>
    <property type="project" value="TreeGrafter"/>
</dbReference>
<dbReference type="GO" id="GO:0016740">
    <property type="term" value="F:transferase activity"/>
    <property type="evidence" value="ECO:0007669"/>
    <property type="project" value="UniProtKB-KW"/>
</dbReference>
<dbReference type="SUPFAM" id="SSF57850">
    <property type="entry name" value="RING/U-box"/>
    <property type="match status" value="2"/>
</dbReference>
<gene>
    <name evidence="16" type="primary">At5g10370</name>
    <name evidence="16" type="ORF">CDAR_556991</name>
</gene>
<dbReference type="Gene3D" id="1.20.120.1750">
    <property type="match status" value="1"/>
</dbReference>
<keyword evidence="16" id="KW-0347">Helicase</keyword>
<keyword evidence="2" id="KW-0479">Metal-binding</keyword>
<comment type="caution">
    <text evidence="16">The sequence shown here is derived from an EMBL/GenBank/DDBJ whole genome shotgun (WGS) entry which is preliminary data.</text>
</comment>
<dbReference type="SMART" id="SM00487">
    <property type="entry name" value="DEXDc"/>
    <property type="match status" value="1"/>
</dbReference>
<keyword evidence="8" id="KW-0862">Zinc</keyword>
<dbReference type="InterPro" id="IPR001841">
    <property type="entry name" value="Znf_RING"/>
</dbReference>
<sequence length="2024" mass="234221">MDNLLKSEEDFTNNAAGFNPNFQGSDSDDKHCENNPRCLRNGDFKETFKYQDFDKRVSQRHFIGNDPFNNDDIKDLSPHDHQKVLNVMQNMVFYFSSKYPEDFDESKNPEIKSILDLNQPLECTNTGCELSHMPMKSSHFDDMHKIIEKDNLRKELKEQNIFFDKCNISHILQQSVITSTNCFKNNGTVHIGKDKNTSLLASRNSKCNQNLHKNCEILHVDQSANMQSYSVDKKSNLTEKYLNTNNIALNSPKEKSQNKRNEITVIETTEEIIDENSKTLPGIIFSDYDKSQNEILHCDSIKKEITVPNMSEVEAVAILESENTIRTKHYYVPLKNIKKTKEYGFFILINVSENNVTFWLEFLQNVLKHKDFILETCCQFSESLVLNFEKKFDAIKAIRVLRNLKKATKNHREAHILFVSKLKTHIVRPCECSRIIFENCKKYFEDLKRRFVKEHKNKISEVKNEMEALHNMKDKKMRSELKRSLIEKLDILEKMMFVYLYFVEKLEKKLSLHKKLAVEGNLSLKEKFFLQDEQILKISNQEYLALKELLILEKKLDEGKISIEEKKSMENTLNSNVEFPSYSVYFAICQLKKFFVFECNSLQRCLPVYSKKDELLRSVQKYPVLIINAETGSGKTTQLAEYLLQSRIADMGSIICTQPRKVAAISVTKFVCAQIGSAVGKLVGYDVGTDKKYDNDTKIIYMTDYALLKKLIQNKTLQGVSCIIIDEAHERTLYTDLVLGMLKSILNERLDLRLIVTSATMNNNLFIKYFGNKQTGIIDVPGRTYPVEIIWFDRDVEIGWNYVKECVETALMLHQEESEGDILVFLTSPGEIDEAIMMFRDSCQESEMPQLISLHGKSDLKEQLLVFESNSNNIRKIVFATNTAETSLTIPGIKYVIDSGMTKEMTYFPHKNKSCLAVSFINKSSAEQRKGRAGRTQPGVCYRLYSKRNFEENFPDSPTPEILKTNLQKALLKLYQFGIEPTEFDFVESPPREAIFKSLDSLEHLGLIQEKERTKKFCLTKLGKQVCDLPLEPRLAKFVIEGVHAEIGYETIIMAALVQEAGRLFFRTETIKEEAYRRKKVFCQKTGDLCTYLEVYRRWMEEAKDDRYNWCVQNFINSKALHSASRTIEEVLKSLYQELGIRISRRYNNNAFEYHYERVIFNCFSENLCVFSGHPKMGYYSLHFKESLFIHPASSLSYLKTDLPTFLVYGTLMETTRSFLMDVTPIKEETLQQAYQKGIFHLDVNMVKSLQIIPKVLGPFGQSVLVNHILGKRGSKIVDLELLVEKLVKSRNFKIDVQVDKGIILIYLEKRYHETVSSFINNMVDEAHIFMSNEEETIKIKNSSSYFCLGAGGLISDIIMPGEFKEVVIDNLSNFQSKSIKETLKSFGSLQSLHVVDKGTNFYKISVTYVKVASAQKAMLYLSQQKGLKLKAIVYVPDENEVVPLYKMEVSWCRHFAVGKGWIEFYCEADCILASGKLNLKPFYLNENYIQFTPSYSSKILNINNLPSVIEENTIKEKLQKVLPDVKIRQIYIVRKKMPPVSEKDIEHVRKELKKLFSQSSLIDLKYPNPESIFWKALVYFKNWQNGAKAYSDLEDCAKIDSVPVQIRVIKESHLQCKKDVYAVIEEEIHFIKNKYLKDAKFSNFLSHGDTLIDIRFSCKNMPTLFDIHLELSQLLQGEIINCFEPKYHHLLTSAASCKIQKIEQRTKTAIIVDKIRKLISVFGVKKNRIKASMEVRSIVFENCRSKKRRFDVKDPNIPHGFLKNIYSKYGLKLNGLISAFCLKNAEVDSVSGKLVVEGTQSNLDKLEEHLENICNELYKKNLDMNNDEDADTCPICFDSLIYGFSFRLENCGHAFCETCLILQIESRTIPLICVKQNCDKKFFVSDIKKLLNKCTENTRKDFYAVSLNYFINQCSSQVFYCPSPDCHNVFRVCKSLYHYGMSCELYQNIEKDEDYSVKLWMQKDKALRKQCSYCQAVIEKVSGCNHMECYNCHKHLCWLCLKIFPTSHDVYDHLPYCSGNQHV</sequence>
<dbReference type="PROSITE" id="PS51194">
    <property type="entry name" value="HELICASE_CTER"/>
    <property type="match status" value="1"/>
</dbReference>
<organism evidence="16 17">
    <name type="scientific">Caerostris darwini</name>
    <dbReference type="NCBI Taxonomy" id="1538125"/>
    <lineage>
        <taxon>Eukaryota</taxon>
        <taxon>Metazoa</taxon>
        <taxon>Ecdysozoa</taxon>
        <taxon>Arthropoda</taxon>
        <taxon>Chelicerata</taxon>
        <taxon>Arachnida</taxon>
        <taxon>Araneae</taxon>
        <taxon>Araneomorphae</taxon>
        <taxon>Entelegynae</taxon>
        <taxon>Araneoidea</taxon>
        <taxon>Araneidae</taxon>
        <taxon>Caerostris</taxon>
    </lineage>
</organism>
<dbReference type="Gene3D" id="3.30.40.10">
    <property type="entry name" value="Zinc/RING finger domain, C3HC4 (zinc finger)"/>
    <property type="match status" value="1"/>
</dbReference>
<dbReference type="EMBL" id="BPLQ01010491">
    <property type="protein sequence ID" value="GIY51032.1"/>
    <property type="molecule type" value="Genomic_DNA"/>
</dbReference>
<dbReference type="SMART" id="SM00490">
    <property type="entry name" value="HELICc"/>
    <property type="match status" value="1"/>
</dbReference>
<dbReference type="Pfam" id="PF00270">
    <property type="entry name" value="DEAD"/>
    <property type="match status" value="1"/>
</dbReference>
<dbReference type="CDD" id="cd17917">
    <property type="entry name" value="DEXHc_RHA-like"/>
    <property type="match status" value="1"/>
</dbReference>
<evidence type="ECO:0000256" key="1">
    <source>
        <dbReference type="ARBA" id="ARBA00022679"/>
    </source>
</evidence>
<feature type="domain" description="Helicase C-terminal" evidence="14">
    <location>
        <begin position="806"/>
        <end position="978"/>
    </location>
</feature>
<protein>
    <submittedName>
        <fullName evidence="16">ATP-dependent RNA helicase DEAH12, chloroplastic</fullName>
    </submittedName>
</protein>
<dbReference type="Pfam" id="PF24471">
    <property type="entry name" value="KH_DEAH11"/>
    <property type="match status" value="1"/>
</dbReference>
<evidence type="ECO:0000256" key="9">
    <source>
        <dbReference type="ARBA" id="ARBA00022840"/>
    </source>
</evidence>
<keyword evidence="3" id="KW-0677">Repeat</keyword>
<evidence type="ECO:0000259" key="15">
    <source>
        <dbReference type="PROSITE" id="PS51873"/>
    </source>
</evidence>
<dbReference type="GO" id="GO:0016787">
    <property type="term" value="F:hydrolase activity"/>
    <property type="evidence" value="ECO:0007669"/>
    <property type="project" value="UniProtKB-KW"/>
</dbReference>
<dbReference type="SUPFAM" id="SSF52540">
    <property type="entry name" value="P-loop containing nucleoside triphosphate hydrolases"/>
    <property type="match status" value="1"/>
</dbReference>
<dbReference type="Pfam" id="PF07717">
    <property type="entry name" value="OB_NTP_bind"/>
    <property type="match status" value="1"/>
</dbReference>
<name>A0AAV4TZS3_9ARAC</name>
<dbReference type="PROSITE" id="PS50089">
    <property type="entry name" value="ZF_RING_2"/>
    <property type="match status" value="1"/>
</dbReference>
<evidence type="ECO:0000256" key="8">
    <source>
        <dbReference type="ARBA" id="ARBA00022833"/>
    </source>
</evidence>
<feature type="compositionally biased region" description="Polar residues" evidence="11">
    <location>
        <begin position="12"/>
        <end position="25"/>
    </location>
</feature>
<evidence type="ECO:0000256" key="11">
    <source>
        <dbReference type="SAM" id="MobiDB-lite"/>
    </source>
</evidence>
<dbReference type="InterPro" id="IPR044066">
    <property type="entry name" value="TRIAD_supradom"/>
</dbReference>
<evidence type="ECO:0000256" key="6">
    <source>
        <dbReference type="ARBA" id="ARBA00022786"/>
    </source>
</evidence>
<evidence type="ECO:0000259" key="14">
    <source>
        <dbReference type="PROSITE" id="PS51194"/>
    </source>
</evidence>
<evidence type="ECO:0000256" key="4">
    <source>
        <dbReference type="ARBA" id="ARBA00022741"/>
    </source>
</evidence>
<dbReference type="InterPro" id="IPR027417">
    <property type="entry name" value="P-loop_NTPase"/>
</dbReference>
<keyword evidence="7" id="KW-0378">Hydrolase</keyword>
<keyword evidence="9" id="KW-0067">ATP-binding</keyword>
<evidence type="ECO:0000256" key="3">
    <source>
        <dbReference type="ARBA" id="ARBA00022737"/>
    </source>
</evidence>
<reference evidence="16 17" key="1">
    <citation type="submission" date="2021-06" db="EMBL/GenBank/DDBJ databases">
        <title>Caerostris darwini draft genome.</title>
        <authorList>
            <person name="Kono N."/>
            <person name="Arakawa K."/>
        </authorList>
    </citation>
    <scope>NUCLEOTIDE SEQUENCE [LARGE SCALE GENOMIC DNA]</scope>
</reference>
<dbReference type="InterPro" id="IPR013083">
    <property type="entry name" value="Znf_RING/FYVE/PHD"/>
</dbReference>
<dbReference type="PROSITE" id="PS51873">
    <property type="entry name" value="TRIAD"/>
    <property type="match status" value="1"/>
</dbReference>
<keyword evidence="1" id="KW-0808">Transferase</keyword>
<proteinExistence type="predicted"/>
<keyword evidence="5 10" id="KW-0863">Zinc-finger</keyword>
<dbReference type="InterPro" id="IPR002464">
    <property type="entry name" value="DNA/RNA_helicase_DEAH_CS"/>
</dbReference>
<dbReference type="Gene3D" id="1.20.120.1080">
    <property type="match status" value="1"/>
</dbReference>
<dbReference type="CDD" id="cd18791">
    <property type="entry name" value="SF2_C_RHA"/>
    <property type="match status" value="1"/>
</dbReference>
<dbReference type="PANTHER" id="PTHR18934:SF81">
    <property type="entry name" value="ATP-DEPENDENT RNA HELICASE DEAH11, CHLOROPLASTIC-RELATED"/>
    <property type="match status" value="1"/>
</dbReference>
<evidence type="ECO:0000313" key="16">
    <source>
        <dbReference type="EMBL" id="GIY51032.1"/>
    </source>
</evidence>
<evidence type="ECO:0000313" key="17">
    <source>
        <dbReference type="Proteomes" id="UP001054837"/>
    </source>
</evidence>
<feature type="domain" description="RING-type" evidence="15">
    <location>
        <begin position="1830"/>
        <end position="2018"/>
    </location>
</feature>
<dbReference type="InterPro" id="IPR056245">
    <property type="entry name" value="KH_DEAH11/12"/>
</dbReference>
<evidence type="ECO:0000256" key="5">
    <source>
        <dbReference type="ARBA" id="ARBA00022771"/>
    </source>
</evidence>
<dbReference type="GO" id="GO:0008270">
    <property type="term" value="F:zinc ion binding"/>
    <property type="evidence" value="ECO:0007669"/>
    <property type="project" value="UniProtKB-KW"/>
</dbReference>
<feature type="region of interest" description="Disordered" evidence="11">
    <location>
        <begin position="1"/>
        <end position="29"/>
    </location>
</feature>
<feature type="domain" description="RING-type" evidence="12">
    <location>
        <begin position="1834"/>
        <end position="1874"/>
    </location>
</feature>
<evidence type="ECO:0000256" key="10">
    <source>
        <dbReference type="PROSITE-ProRule" id="PRU00175"/>
    </source>
</evidence>
<keyword evidence="6" id="KW-0833">Ubl conjugation pathway</keyword>
<feature type="domain" description="Helicase ATP-binding" evidence="13">
    <location>
        <begin position="616"/>
        <end position="779"/>
    </location>
</feature>
<dbReference type="CDD" id="cd22585">
    <property type="entry name" value="Rcat_RBR_DEAH12-like"/>
    <property type="match status" value="1"/>
</dbReference>
<keyword evidence="4" id="KW-0547">Nucleotide-binding</keyword>
<accession>A0AAV4TZS3</accession>
<dbReference type="PANTHER" id="PTHR18934">
    <property type="entry name" value="ATP-DEPENDENT RNA HELICASE"/>
    <property type="match status" value="1"/>
</dbReference>
<dbReference type="InterPro" id="IPR011545">
    <property type="entry name" value="DEAD/DEAH_box_helicase_dom"/>
</dbReference>
<dbReference type="Pfam" id="PF00271">
    <property type="entry name" value="Helicase_C"/>
    <property type="match status" value="1"/>
</dbReference>
<dbReference type="InterPro" id="IPR014001">
    <property type="entry name" value="Helicase_ATP-bd"/>
</dbReference>
<evidence type="ECO:0000256" key="7">
    <source>
        <dbReference type="ARBA" id="ARBA00022801"/>
    </source>
</evidence>
<keyword evidence="17" id="KW-1185">Reference proteome</keyword>
<dbReference type="InterPro" id="IPR001650">
    <property type="entry name" value="Helicase_C-like"/>
</dbReference>
<dbReference type="InterPro" id="IPR017907">
    <property type="entry name" value="Znf_RING_CS"/>
</dbReference>